<dbReference type="AlphaFoldDB" id="A0A9Q0XSJ2"/>
<gene>
    <name evidence="6" type="ORF">JRQ81_018788</name>
</gene>
<feature type="domain" description="CW-type" evidence="5">
    <location>
        <begin position="9"/>
        <end position="64"/>
    </location>
</feature>
<keyword evidence="7" id="KW-1185">Reference proteome</keyword>
<dbReference type="Proteomes" id="UP001142489">
    <property type="component" value="Unassembled WGS sequence"/>
</dbReference>
<evidence type="ECO:0000259" key="4">
    <source>
        <dbReference type="PROSITE" id="PS50812"/>
    </source>
</evidence>
<comment type="caution">
    <text evidence="6">The sequence shown here is derived from an EMBL/GenBank/DDBJ whole genome shotgun (WGS) entry which is preliminary data.</text>
</comment>
<evidence type="ECO:0000259" key="5">
    <source>
        <dbReference type="PROSITE" id="PS51050"/>
    </source>
</evidence>
<evidence type="ECO:0000256" key="1">
    <source>
        <dbReference type="ARBA" id="ARBA00022723"/>
    </source>
</evidence>
<dbReference type="PROSITE" id="PS50812">
    <property type="entry name" value="PWWP"/>
    <property type="match status" value="1"/>
</dbReference>
<dbReference type="OrthoDB" id="757982at2759"/>
<dbReference type="PANTHER" id="PTHR15999">
    <property type="entry name" value="ZINC FINGER CW-TYPE PWWP DOMAIN PROTEIN 1"/>
    <property type="match status" value="1"/>
</dbReference>
<protein>
    <recommendedName>
        <fullName evidence="8">Zinc finger CW-type PWWP domain protein 2</fullName>
    </recommendedName>
</protein>
<dbReference type="InterPro" id="IPR042778">
    <property type="entry name" value="ZCWPW1/ZCWPW2"/>
</dbReference>
<evidence type="ECO:0000256" key="3">
    <source>
        <dbReference type="ARBA" id="ARBA00022833"/>
    </source>
</evidence>
<sequence>MDSRTDHNFYLGRVWVQCENSSCLKWRLLRHDAAAHVDPNAPWYCSMNADPQFNKCSVSEEDFPGESEFRKQGLKYIYSKFPLGSVILAKMQSWPRWPGILCPDPVNGQYVTYDLDGNVESHHVEFLGKPHSRQWVLIKYIGLYPSLFKADACKRKKGWYRSALDEANKLLSCSVQQRLESCYLSKTDTVKNEKSKTKMDTILCRKVIKAKAEVCEKKNSYKIGRQKKLPTAAWSLLKKGQWK</sequence>
<dbReference type="Pfam" id="PF07496">
    <property type="entry name" value="zf-CW"/>
    <property type="match status" value="1"/>
</dbReference>
<dbReference type="SUPFAM" id="SSF63748">
    <property type="entry name" value="Tudor/PWWP/MBT"/>
    <property type="match status" value="1"/>
</dbReference>
<proteinExistence type="predicted"/>
<dbReference type="PROSITE" id="PS51050">
    <property type="entry name" value="ZF_CW"/>
    <property type="match status" value="1"/>
</dbReference>
<evidence type="ECO:0000256" key="2">
    <source>
        <dbReference type="ARBA" id="ARBA00022771"/>
    </source>
</evidence>
<dbReference type="Pfam" id="PF00855">
    <property type="entry name" value="PWWP"/>
    <property type="match status" value="1"/>
</dbReference>
<evidence type="ECO:0000313" key="6">
    <source>
        <dbReference type="EMBL" id="KAJ7322501.1"/>
    </source>
</evidence>
<keyword evidence="3" id="KW-0862">Zinc</keyword>
<dbReference type="EMBL" id="JAPFRF010000009">
    <property type="protein sequence ID" value="KAJ7322501.1"/>
    <property type="molecule type" value="Genomic_DNA"/>
</dbReference>
<dbReference type="Gene3D" id="3.30.40.100">
    <property type="match status" value="1"/>
</dbReference>
<keyword evidence="1" id="KW-0479">Metal-binding</keyword>
<name>A0A9Q0XSJ2_9SAUR</name>
<keyword evidence="2" id="KW-0863">Zinc-finger</keyword>
<feature type="domain" description="PWWP" evidence="4">
    <location>
        <begin position="83"/>
        <end position="147"/>
    </location>
</feature>
<dbReference type="PANTHER" id="PTHR15999:SF6">
    <property type="entry name" value="ZINC FINGER CW-TYPE PWWP DOMAIN PROTEIN 2"/>
    <property type="match status" value="1"/>
</dbReference>
<dbReference type="Gene3D" id="2.30.30.140">
    <property type="match status" value="1"/>
</dbReference>
<dbReference type="CDD" id="cd20146">
    <property type="entry name" value="PWWP_ZCWPW2"/>
    <property type="match status" value="1"/>
</dbReference>
<accession>A0A9Q0XSJ2</accession>
<evidence type="ECO:0008006" key="8">
    <source>
        <dbReference type="Google" id="ProtNLM"/>
    </source>
</evidence>
<dbReference type="GO" id="GO:0008270">
    <property type="term" value="F:zinc ion binding"/>
    <property type="evidence" value="ECO:0007669"/>
    <property type="project" value="UniProtKB-KW"/>
</dbReference>
<reference evidence="6" key="1">
    <citation type="journal article" date="2023" name="DNA Res.">
        <title>Chromosome-level genome assembly of Phrynocephalus forsythii using third-generation DNA sequencing and Hi-C analysis.</title>
        <authorList>
            <person name="Qi Y."/>
            <person name="Zhao W."/>
            <person name="Zhao Y."/>
            <person name="Niu C."/>
            <person name="Cao S."/>
            <person name="Zhang Y."/>
        </authorList>
    </citation>
    <scope>NUCLEOTIDE SEQUENCE</scope>
    <source>
        <tissue evidence="6">Muscle</tissue>
    </source>
</reference>
<evidence type="ECO:0000313" key="7">
    <source>
        <dbReference type="Proteomes" id="UP001142489"/>
    </source>
</evidence>
<dbReference type="InterPro" id="IPR011124">
    <property type="entry name" value="Znf_CW"/>
</dbReference>
<dbReference type="InterPro" id="IPR000313">
    <property type="entry name" value="PWWP_dom"/>
</dbReference>
<dbReference type="GO" id="GO:0005634">
    <property type="term" value="C:nucleus"/>
    <property type="evidence" value="ECO:0007669"/>
    <property type="project" value="TreeGrafter"/>
</dbReference>
<organism evidence="6 7">
    <name type="scientific">Phrynocephalus forsythii</name>
    <dbReference type="NCBI Taxonomy" id="171643"/>
    <lineage>
        <taxon>Eukaryota</taxon>
        <taxon>Metazoa</taxon>
        <taxon>Chordata</taxon>
        <taxon>Craniata</taxon>
        <taxon>Vertebrata</taxon>
        <taxon>Euteleostomi</taxon>
        <taxon>Lepidosauria</taxon>
        <taxon>Squamata</taxon>
        <taxon>Bifurcata</taxon>
        <taxon>Unidentata</taxon>
        <taxon>Episquamata</taxon>
        <taxon>Toxicofera</taxon>
        <taxon>Iguania</taxon>
        <taxon>Acrodonta</taxon>
        <taxon>Agamidae</taxon>
        <taxon>Agaminae</taxon>
        <taxon>Phrynocephalus</taxon>
    </lineage>
</organism>